<evidence type="ECO:0000256" key="3">
    <source>
        <dbReference type="ARBA" id="ARBA00022801"/>
    </source>
</evidence>
<dbReference type="PANTHER" id="PTHR21581:SF33">
    <property type="entry name" value="D-ALANYL-D-ALANINE CARBOXYPEPTIDASE DACB"/>
    <property type="match status" value="1"/>
</dbReference>
<feature type="chain" id="PRO_5021711427" evidence="10">
    <location>
        <begin position="32"/>
        <end position="310"/>
    </location>
</feature>
<dbReference type="GO" id="GO:0008360">
    <property type="term" value="P:regulation of cell shape"/>
    <property type="evidence" value="ECO:0007669"/>
    <property type="project" value="UniProtKB-KW"/>
</dbReference>
<evidence type="ECO:0000256" key="5">
    <source>
        <dbReference type="ARBA" id="ARBA00022984"/>
    </source>
</evidence>
<proteinExistence type="inferred from homology"/>
<feature type="signal peptide" evidence="10">
    <location>
        <begin position="1"/>
        <end position="31"/>
    </location>
</feature>
<keyword evidence="6" id="KW-0961">Cell wall biogenesis/degradation</keyword>
<evidence type="ECO:0000313" key="13">
    <source>
        <dbReference type="Proteomes" id="UP000319213"/>
    </source>
</evidence>
<dbReference type="SUPFAM" id="SSF56601">
    <property type="entry name" value="beta-lactamase/transpeptidase-like"/>
    <property type="match status" value="1"/>
</dbReference>
<dbReference type="Pfam" id="PF00768">
    <property type="entry name" value="Peptidase_S11"/>
    <property type="match status" value="1"/>
</dbReference>
<dbReference type="GO" id="GO:0009002">
    <property type="term" value="F:serine-type D-Ala-D-Ala carboxypeptidase activity"/>
    <property type="evidence" value="ECO:0007669"/>
    <property type="project" value="InterPro"/>
</dbReference>
<comment type="caution">
    <text evidence="12">The sequence shown here is derived from an EMBL/GenBank/DDBJ whole genome shotgun (WGS) entry which is preliminary data.</text>
</comment>
<evidence type="ECO:0000313" key="12">
    <source>
        <dbReference type="EMBL" id="TQM75868.1"/>
    </source>
</evidence>
<dbReference type="EMBL" id="VFPQ01000001">
    <property type="protein sequence ID" value="TQM75868.1"/>
    <property type="molecule type" value="Genomic_DNA"/>
</dbReference>
<evidence type="ECO:0000256" key="6">
    <source>
        <dbReference type="ARBA" id="ARBA00023316"/>
    </source>
</evidence>
<keyword evidence="12" id="KW-0645">Protease</keyword>
<evidence type="ECO:0000256" key="9">
    <source>
        <dbReference type="RuleBase" id="RU004016"/>
    </source>
</evidence>
<dbReference type="InterPro" id="IPR010916">
    <property type="entry name" value="TonB_box_CS"/>
</dbReference>
<dbReference type="RefSeq" id="WP_142259818.1">
    <property type="nucleotide sequence ID" value="NZ_BMPV01000001.1"/>
</dbReference>
<evidence type="ECO:0000256" key="7">
    <source>
        <dbReference type="PIRSR" id="PIRSR618044-1"/>
    </source>
</evidence>
<dbReference type="OrthoDB" id="3530815at2"/>
<keyword evidence="5" id="KW-0573">Peptidoglycan synthesis</keyword>
<sequence length="310" mass="32062">MPTHIPGRITRALLGAALAAGVVATAAPASAATPAAVPEAVPAAADVPATVRTLTPADAPAVYARAAYLVDATTGREHYGKRADARMPVASLTKMMTAYVVLKEAKPTDTVEVTAEDVRYAARGGAAVAGLKAGDRLTVEDVLHALLLPSGADAAHVLARTYGPGVDAFVAKMNATARELGMHDTRYVNADGMPTGGGGYSTARDQARLATAVLTDPTLKTITSTRYHEVPETDAHGAYWWRNTNRLLGEPGVIGVKTGFTNAAGYTLAFAADRNGSRLVGVILGETSSARRFATAGALLDWAADRAGDR</sequence>
<dbReference type="InterPro" id="IPR012338">
    <property type="entry name" value="Beta-lactam/transpept-like"/>
</dbReference>
<evidence type="ECO:0000256" key="10">
    <source>
        <dbReference type="SAM" id="SignalP"/>
    </source>
</evidence>
<feature type="binding site" evidence="8">
    <location>
        <position position="257"/>
    </location>
    <ligand>
        <name>substrate</name>
    </ligand>
</feature>
<dbReference type="GO" id="GO:0006508">
    <property type="term" value="P:proteolysis"/>
    <property type="evidence" value="ECO:0007669"/>
    <property type="project" value="InterPro"/>
</dbReference>
<dbReference type="InterPro" id="IPR018044">
    <property type="entry name" value="Peptidase_S11"/>
</dbReference>
<organism evidence="12 13">
    <name type="scientific">Thermopolyspora flexuosa</name>
    <dbReference type="NCBI Taxonomy" id="103836"/>
    <lineage>
        <taxon>Bacteria</taxon>
        <taxon>Bacillati</taxon>
        <taxon>Actinomycetota</taxon>
        <taxon>Actinomycetes</taxon>
        <taxon>Streptosporangiales</taxon>
        <taxon>Streptosporangiaceae</taxon>
        <taxon>Thermopolyspora</taxon>
    </lineage>
</organism>
<keyword evidence="13" id="KW-1185">Reference proteome</keyword>
<evidence type="ECO:0000256" key="4">
    <source>
        <dbReference type="ARBA" id="ARBA00022960"/>
    </source>
</evidence>
<feature type="domain" description="Peptidase S11 D-alanyl-D-alanine carboxypeptidase A N-terminal" evidence="11">
    <location>
        <begin position="57"/>
        <end position="286"/>
    </location>
</feature>
<dbReference type="GO" id="GO:0071555">
    <property type="term" value="P:cell wall organization"/>
    <property type="evidence" value="ECO:0007669"/>
    <property type="project" value="UniProtKB-KW"/>
</dbReference>
<feature type="active site" description="Acyl-ester intermediate" evidence="7">
    <location>
        <position position="91"/>
    </location>
</feature>
<dbReference type="InterPro" id="IPR001967">
    <property type="entry name" value="Peptidase_S11_N"/>
</dbReference>
<protein>
    <submittedName>
        <fullName evidence="12">D-alanyl-D-alanine carboxypeptidase (Penicillin-binding protein 5/6)</fullName>
    </submittedName>
</protein>
<dbReference type="PROSITE" id="PS00430">
    <property type="entry name" value="TONB_DEPENDENT_REC_1"/>
    <property type="match status" value="1"/>
</dbReference>
<feature type="active site" description="Proton acceptor" evidence="7">
    <location>
        <position position="94"/>
    </location>
</feature>
<accession>A0A543IZ83</accession>
<keyword evidence="2 10" id="KW-0732">Signal</keyword>
<dbReference type="PRINTS" id="PR00725">
    <property type="entry name" value="DADACBPTASE1"/>
</dbReference>
<dbReference type="GO" id="GO:0009252">
    <property type="term" value="P:peptidoglycan biosynthetic process"/>
    <property type="evidence" value="ECO:0007669"/>
    <property type="project" value="UniProtKB-KW"/>
</dbReference>
<feature type="active site" evidence="7">
    <location>
        <position position="150"/>
    </location>
</feature>
<comment type="similarity">
    <text evidence="1 9">Belongs to the peptidase S11 family.</text>
</comment>
<gene>
    <name evidence="12" type="ORF">FHX40_2590</name>
</gene>
<dbReference type="AlphaFoldDB" id="A0A543IZ83"/>
<dbReference type="Gene3D" id="3.40.710.10">
    <property type="entry name" value="DD-peptidase/beta-lactamase superfamily"/>
    <property type="match status" value="1"/>
</dbReference>
<keyword evidence="4" id="KW-0133">Cell shape</keyword>
<name>A0A543IZ83_9ACTN</name>
<reference evidence="12 13" key="1">
    <citation type="submission" date="2019-06" db="EMBL/GenBank/DDBJ databases">
        <title>Sequencing the genomes of 1000 actinobacteria strains.</title>
        <authorList>
            <person name="Klenk H.-P."/>
        </authorList>
    </citation>
    <scope>NUCLEOTIDE SEQUENCE [LARGE SCALE GENOMIC DNA]</scope>
    <source>
        <strain evidence="12 13">DSM 43186</strain>
    </source>
</reference>
<evidence type="ECO:0000259" key="11">
    <source>
        <dbReference type="Pfam" id="PF00768"/>
    </source>
</evidence>
<dbReference type="PANTHER" id="PTHR21581">
    <property type="entry name" value="D-ALANYL-D-ALANINE CARBOXYPEPTIDASE"/>
    <property type="match status" value="1"/>
</dbReference>
<evidence type="ECO:0000256" key="8">
    <source>
        <dbReference type="PIRSR" id="PIRSR618044-2"/>
    </source>
</evidence>
<dbReference type="Proteomes" id="UP000319213">
    <property type="component" value="Unassembled WGS sequence"/>
</dbReference>
<evidence type="ECO:0000256" key="1">
    <source>
        <dbReference type="ARBA" id="ARBA00007164"/>
    </source>
</evidence>
<keyword evidence="12" id="KW-0121">Carboxypeptidase</keyword>
<evidence type="ECO:0000256" key="2">
    <source>
        <dbReference type="ARBA" id="ARBA00022729"/>
    </source>
</evidence>
<keyword evidence="3" id="KW-0378">Hydrolase</keyword>